<proteinExistence type="predicted"/>
<dbReference type="PANTHER" id="PTHR46769">
    <property type="entry name" value="POLYCYSTIC KIDNEY AND HEPATIC DISEASE 1 (AUTOSOMAL RECESSIVE)-LIKE 1"/>
    <property type="match status" value="1"/>
</dbReference>
<evidence type="ECO:0000313" key="3">
    <source>
        <dbReference type="EMBL" id="OUS47864.1"/>
    </source>
</evidence>
<dbReference type="SUPFAM" id="SSF81296">
    <property type="entry name" value="E set domains"/>
    <property type="match status" value="10"/>
</dbReference>
<gene>
    <name evidence="3" type="ORF">BE221DRAFT_190187</name>
</gene>
<keyword evidence="1" id="KW-0732">Signal</keyword>
<dbReference type="CDD" id="cd00603">
    <property type="entry name" value="IPT_PCSR"/>
    <property type="match status" value="1"/>
</dbReference>
<accession>A0A1Y5II60</accession>
<evidence type="ECO:0000256" key="1">
    <source>
        <dbReference type="ARBA" id="ARBA00022729"/>
    </source>
</evidence>
<dbReference type="InterPro" id="IPR002909">
    <property type="entry name" value="IPT_dom"/>
</dbReference>
<evidence type="ECO:0000259" key="2">
    <source>
        <dbReference type="SMART" id="SM00429"/>
    </source>
</evidence>
<feature type="domain" description="IPT/TIG" evidence="2">
    <location>
        <begin position="710"/>
        <end position="790"/>
    </location>
</feature>
<protein>
    <recommendedName>
        <fullName evidence="2">IPT/TIG domain-containing protein</fullName>
    </recommendedName>
</protein>
<dbReference type="InterPro" id="IPR013783">
    <property type="entry name" value="Ig-like_fold"/>
</dbReference>
<feature type="domain" description="IPT/TIG" evidence="2">
    <location>
        <begin position="265"/>
        <end position="357"/>
    </location>
</feature>
<organism evidence="3">
    <name type="scientific">Ostreococcus tauri</name>
    <name type="common">Marine green alga</name>
    <dbReference type="NCBI Taxonomy" id="70448"/>
    <lineage>
        <taxon>Eukaryota</taxon>
        <taxon>Viridiplantae</taxon>
        <taxon>Chlorophyta</taxon>
        <taxon>Mamiellophyceae</taxon>
        <taxon>Mamiellales</taxon>
        <taxon>Bathycoccaceae</taxon>
        <taxon>Ostreococcus</taxon>
    </lineage>
</organism>
<dbReference type="EMBL" id="KZ155776">
    <property type="protein sequence ID" value="OUS47864.1"/>
    <property type="molecule type" value="Genomic_DNA"/>
</dbReference>
<dbReference type="Gene3D" id="2.60.40.10">
    <property type="entry name" value="Immunoglobulins"/>
    <property type="match status" value="10"/>
</dbReference>
<feature type="domain" description="IPT/TIG" evidence="2">
    <location>
        <begin position="1651"/>
        <end position="1730"/>
    </location>
</feature>
<sequence>MNGKLVSHALTFTSRDAITLSNLSLVGIADSGGSVIDVTGSNMPNDLSLLCSFGSIQVSAQWSLSTAATCVSPSHMVDTSTEFRVHADRFASATSIVVFYVSESAITDALPPSLSAAELPTQVTIYGEWLASASCDGVALPLNTSWASSFSCTIDPVSVGYASVSVISRGLTTSIAYMIKETPSLMSVSPPGASDLPGEIFTVSTRHMIGDGEQFHCLYDSTDAVEPEIVSSALIRCESIATAKLSTSFTIEGGNGVIALSRQAAPVATSISPSTSGDIGGTLISISGTSIPIIDASAVCSFGTIGPVTPQSTTSLMVRCMSPAGVADETVPVCVSVYGVLSPSRSCANASITFIAPVDAPLVLDHGVSSKDGGYFYLWRSAASYARISVLSTVDLGLETATVSSTLASVYISPRAAGGFTPVSTIPEIGGLSFDQLMVQPTPLILGANPKFFTDAGGSQVWVSGYDLGSEQLRVSVDDETTAFIIVSSALMVIEVPDHALGRSFLKAGLGSRTDSNGIGIGPFSSVGLDYVVGISLTKISPTLGPDAGTSPKVSITGAGFSDGSPLGCKFGTIGPTSVLYVHEREIKCAAPGHALGEVPVQISTNGRDYTSGLTYTYVYAPSHFDSISPAIWPTHVPSTTTLYGKGMDSQMENLCGPFNTSTRGLSTDTSTVCSWVATTVAGFVQVGYHTTEAYVKYNPDQTQFEYYEPLTVTNLEPFEGPVDGGTVLFMSGSNFRSDDGNVMFGTVTVVSHFVSSSLRIIVSPMFSTTGLQTLYASTQKTALTAFSAVDELSLSSVSPALSTIDGGQDLVVIGDNFSAPAAVWCRAGAIGPLLAYPTDAKSLRCTSPAHMKESGVHLQVSMNKRDWRYELTPSLTDPSAAAGSSYDSILTIDYVLPAKIWRVLPSAGHVTDSSASIEAFYDVPYPVQGATARGCFNGRDVSTSSDTSGLYSILCTLGQDAFIQGMHAIITSGPDAANTSFTGIFQYSTAPTIDAFEPEVIHTGGGTLVSIFLADAIESGIACMFSTWTQNSFSGRVVVDAHFISSSLIVCESPYAAPLTRVGLSAGLHGTTPENARVELESVSRPLITHVDPNNLFLDGGTAIGITGTDFGLQVQDLYGSVGTISPLSLRWLTADKVEAISPATYSGDKAVLLSHHLSARSEVYGTLMTFFKPFEPSPLIPDVVPARANAFVRLHALIGFLQSSVPSCNPADPKFSLCQEAINIGAIFTKTQPPNFAILEIPDKQLTVNVPQLAYVESSSPTAVQPSISVTGGGTVAVVAGSNFVDGMTFVRVGDVAHAIPHASHSFVSSTLIRFEVPAGVNARRDSVYTSNAFADSESWVNSGDYTTFYNLPTLVASSQPLVFVESGGAQVEIQGTGFQANRDLYCKFGEVHIKATYLSSISLECISPAMQVTSFPVRVSNNMLDYSRYVNVAANAGSDDDVSVHVVGDFVNAVDTVNGEYGPTTGGTLFSVSFSSTPPAVISCKFASRLGTGFISDFPANTAKCVTPPSDAGFVPVLLASSLSAGALYSSTATQFEFLAAPEIDMVFPEMGFLGGGTLLNVHGDNLIQSLSVAAHGSPLMPGTLIEGLSCRFGGIYTVAAVHVSSTIMRCETPAFATSLVEVPLVIDLSVNALDWVGSQIAFEPIADAMISYLSPLAGSRAGGTTVTIAGGYFTPNAPVWCKFGATGPIHALFNGDGSVRCMSPAKYQGDIPVAISRGNANDFAFTTSTIFKM</sequence>
<name>A0A1Y5II60_OSTTA</name>
<dbReference type="InterPro" id="IPR052387">
    <property type="entry name" value="Fibrocystin"/>
</dbReference>
<dbReference type="PANTHER" id="PTHR46769:SF2">
    <property type="entry name" value="FIBROCYSTIN-L ISOFORM 2 PRECURSOR-RELATED"/>
    <property type="match status" value="1"/>
</dbReference>
<feature type="domain" description="IPT/TIG" evidence="2">
    <location>
        <begin position="1086"/>
        <end position="1172"/>
    </location>
</feature>
<dbReference type="CDD" id="cd00102">
    <property type="entry name" value="IPT"/>
    <property type="match status" value="3"/>
</dbReference>
<dbReference type="InterPro" id="IPR014756">
    <property type="entry name" value="Ig_E-set"/>
</dbReference>
<dbReference type="Pfam" id="PF01833">
    <property type="entry name" value="TIG"/>
    <property type="match status" value="8"/>
</dbReference>
<feature type="domain" description="IPT/TIG" evidence="2">
    <location>
        <begin position="536"/>
        <end position="619"/>
    </location>
</feature>
<dbReference type="Proteomes" id="UP000195557">
    <property type="component" value="Unassembled WGS sequence"/>
</dbReference>
<feature type="domain" description="IPT/TIG" evidence="2">
    <location>
        <begin position="1544"/>
        <end position="1649"/>
    </location>
</feature>
<reference evidence="3" key="1">
    <citation type="submission" date="2017-04" db="EMBL/GenBank/DDBJ databases">
        <title>Population genomics of picophytoplankton unveils novel chromosome hypervariability.</title>
        <authorList>
            <consortium name="DOE Joint Genome Institute"/>
            <person name="Blanc-Mathieu R."/>
            <person name="Krasovec M."/>
            <person name="Hebrard M."/>
            <person name="Yau S."/>
            <person name="Desgranges E."/>
            <person name="Martin J."/>
            <person name="Schackwitz W."/>
            <person name="Kuo A."/>
            <person name="Salin G."/>
            <person name="Donnadieu C."/>
            <person name="Desdevises Y."/>
            <person name="Sanchez-Ferandin S."/>
            <person name="Moreau H."/>
            <person name="Rivals E."/>
            <person name="Grigoriev I.V."/>
            <person name="Grimsley N."/>
            <person name="Eyre-Walker A."/>
            <person name="Piganeau G."/>
        </authorList>
    </citation>
    <scope>NUCLEOTIDE SEQUENCE [LARGE SCALE GENOMIC DNA]</scope>
    <source>
        <strain evidence="3">RCC 1115</strain>
    </source>
</reference>
<dbReference type="SMART" id="SM00429">
    <property type="entry name" value="IPT"/>
    <property type="match status" value="7"/>
</dbReference>
<feature type="domain" description="IPT/TIG" evidence="2">
    <location>
        <begin position="792"/>
        <end position="873"/>
    </location>
</feature>